<dbReference type="InterPro" id="IPR006175">
    <property type="entry name" value="YjgF/YER057c/UK114"/>
</dbReference>
<dbReference type="AlphaFoldDB" id="A0A5D3FWH7"/>
<gene>
    <name evidence="1" type="ORF">FXF68_01080</name>
</gene>
<organism evidence="1 2">
    <name type="scientific">Actinomadura decatromicini</name>
    <dbReference type="NCBI Taxonomy" id="2604572"/>
    <lineage>
        <taxon>Bacteria</taxon>
        <taxon>Bacillati</taxon>
        <taxon>Actinomycetota</taxon>
        <taxon>Actinomycetes</taxon>
        <taxon>Streptosporangiales</taxon>
        <taxon>Thermomonosporaceae</taxon>
        <taxon>Actinomadura</taxon>
    </lineage>
</organism>
<dbReference type="EMBL" id="VSRQ01000001">
    <property type="protein sequence ID" value="TYK52412.1"/>
    <property type="molecule type" value="Genomic_DNA"/>
</dbReference>
<dbReference type="PANTHER" id="PTHR43857">
    <property type="entry name" value="BLR7761 PROTEIN"/>
    <property type="match status" value="1"/>
</dbReference>
<dbReference type="PANTHER" id="PTHR43857:SF1">
    <property type="entry name" value="YJGH FAMILY PROTEIN"/>
    <property type="match status" value="1"/>
</dbReference>
<accession>A0A5D3FWH7</accession>
<dbReference type="Gene3D" id="3.30.1330.40">
    <property type="entry name" value="RutC-like"/>
    <property type="match status" value="1"/>
</dbReference>
<comment type="caution">
    <text evidence="1">The sequence shown here is derived from an EMBL/GenBank/DDBJ whole genome shotgun (WGS) entry which is preliminary data.</text>
</comment>
<evidence type="ECO:0000313" key="2">
    <source>
        <dbReference type="Proteomes" id="UP000323505"/>
    </source>
</evidence>
<name>A0A5D3FWH7_9ACTN</name>
<dbReference type="SUPFAM" id="SSF55298">
    <property type="entry name" value="YjgF-like"/>
    <property type="match status" value="1"/>
</dbReference>
<protein>
    <submittedName>
        <fullName evidence="1">RidA family protein</fullName>
    </submittedName>
</protein>
<sequence length="122" mass="12961">MSDQSPAERIFGFSRAVRVGGFISVAGTTAMAPDGPVGGADMAEQAREVLRRIASALERAGAGMPDVVRSRVFVTDISAWRQVGEVHREVFAPILPAATIVEVSALFDPRLLIEIEVDAIVA</sequence>
<proteinExistence type="predicted"/>
<evidence type="ECO:0000313" key="1">
    <source>
        <dbReference type="EMBL" id="TYK52412.1"/>
    </source>
</evidence>
<dbReference type="Proteomes" id="UP000323505">
    <property type="component" value="Unassembled WGS sequence"/>
</dbReference>
<reference evidence="1 2" key="1">
    <citation type="submission" date="2019-08" db="EMBL/GenBank/DDBJ databases">
        <title>Actinomadura sp. nov. CYP1-5 isolated from mountain soil.</title>
        <authorList>
            <person name="Songsumanus A."/>
            <person name="Kuncharoen N."/>
            <person name="Kudo T."/>
            <person name="Yuki M."/>
            <person name="Igarashi Y."/>
            <person name="Tanasupawat S."/>
        </authorList>
    </citation>
    <scope>NUCLEOTIDE SEQUENCE [LARGE SCALE GENOMIC DNA]</scope>
    <source>
        <strain evidence="1 2">CYP1-5</strain>
    </source>
</reference>
<dbReference type="InterPro" id="IPR035959">
    <property type="entry name" value="RutC-like_sf"/>
</dbReference>
<dbReference type="Pfam" id="PF01042">
    <property type="entry name" value="Ribonuc_L-PSP"/>
    <property type="match status" value="1"/>
</dbReference>
<keyword evidence="2" id="KW-1185">Reference proteome</keyword>
<dbReference type="CDD" id="cd06154">
    <property type="entry name" value="YjgF_YER057c_UK114_like_6"/>
    <property type="match status" value="1"/>
</dbReference>